<reference key="1">
    <citation type="journal article" date="2007" name="Nature">
        <title>The medaka draft genome and insights into vertebrate genome evolution.</title>
        <authorList>
            <person name="Kasahara M."/>
            <person name="Naruse K."/>
            <person name="Sasaki S."/>
            <person name="Nakatani Y."/>
            <person name="Qu W."/>
            <person name="Ahsan B."/>
            <person name="Yamada T."/>
            <person name="Nagayasu Y."/>
            <person name="Doi K."/>
            <person name="Kasai Y."/>
            <person name="Jindo T."/>
            <person name="Kobayashi D."/>
            <person name="Shimada A."/>
            <person name="Toyoda A."/>
            <person name="Kuroki Y."/>
            <person name="Fujiyama A."/>
            <person name="Sasaki T."/>
            <person name="Shimizu A."/>
            <person name="Asakawa S."/>
            <person name="Shimizu N."/>
            <person name="Hashimoto S."/>
            <person name="Yang J."/>
            <person name="Lee Y."/>
            <person name="Matsushima K."/>
            <person name="Sugano S."/>
            <person name="Sakaizumi M."/>
            <person name="Narita T."/>
            <person name="Ohishi K."/>
            <person name="Haga S."/>
            <person name="Ohta F."/>
            <person name="Nomoto H."/>
            <person name="Nogata K."/>
            <person name="Morishita T."/>
            <person name="Endo T."/>
            <person name="Shin-I T."/>
            <person name="Takeda H."/>
            <person name="Morishita S."/>
            <person name="Kohara Y."/>
        </authorList>
    </citation>
    <scope>NUCLEOTIDE SEQUENCE [LARGE SCALE GENOMIC DNA]</scope>
    <source>
        <strain>Hd-rR</strain>
    </source>
</reference>
<reference evidence="13" key="4">
    <citation type="submission" date="2025-09" db="UniProtKB">
        <authorList>
            <consortium name="Ensembl"/>
        </authorList>
    </citation>
    <scope>IDENTIFICATION</scope>
    <source>
        <strain evidence="13">HSOK</strain>
    </source>
</reference>
<reference evidence="13 14" key="2">
    <citation type="submission" date="2017-04" db="EMBL/GenBank/DDBJ databases">
        <title>CpG methylation of centromeres and impact of large insertions on vertebrate speciation.</title>
        <authorList>
            <person name="Ichikawa K."/>
            <person name="Yoshimura J."/>
            <person name="Morishita S."/>
        </authorList>
    </citation>
    <scope>NUCLEOTIDE SEQUENCE</scope>
    <source>
        <strain evidence="13 14">HSOK</strain>
    </source>
</reference>
<evidence type="ECO:0000256" key="7">
    <source>
        <dbReference type="ARBA" id="ARBA00040154"/>
    </source>
</evidence>
<evidence type="ECO:0000256" key="1">
    <source>
        <dbReference type="ARBA" id="ARBA00004496"/>
    </source>
</evidence>
<feature type="region of interest" description="Disordered" evidence="12">
    <location>
        <begin position="1292"/>
        <end position="1316"/>
    </location>
</feature>
<protein>
    <recommendedName>
        <fullName evidence="7">tRNA (34-2'-O)-methyltransferase regulator WDR6</fullName>
    </recommendedName>
    <alternativeName>
        <fullName evidence="8">WD repeat-containing protein 6</fullName>
    </alternativeName>
</protein>
<dbReference type="Ensembl" id="ENSORLT00015018147.1">
    <property type="protein sequence ID" value="ENSORLP00015011329.1"/>
    <property type="gene ID" value="ENSORLG00015012141.1"/>
</dbReference>
<evidence type="ECO:0000256" key="8">
    <source>
        <dbReference type="ARBA" id="ARBA00041816"/>
    </source>
</evidence>
<organism evidence="13 14">
    <name type="scientific">Oryzias latipes</name>
    <name type="common">Japanese rice fish</name>
    <name type="synonym">Japanese killifish</name>
    <dbReference type="NCBI Taxonomy" id="8090"/>
    <lineage>
        <taxon>Eukaryota</taxon>
        <taxon>Metazoa</taxon>
        <taxon>Chordata</taxon>
        <taxon>Craniata</taxon>
        <taxon>Vertebrata</taxon>
        <taxon>Euteleostomi</taxon>
        <taxon>Actinopterygii</taxon>
        <taxon>Neopterygii</taxon>
        <taxon>Teleostei</taxon>
        <taxon>Neoteleostei</taxon>
        <taxon>Acanthomorphata</taxon>
        <taxon>Ovalentaria</taxon>
        <taxon>Atherinomorphae</taxon>
        <taxon>Beloniformes</taxon>
        <taxon>Adrianichthyidae</taxon>
        <taxon>Oryziinae</taxon>
        <taxon>Oryzias</taxon>
    </lineage>
</organism>
<evidence type="ECO:0000256" key="9">
    <source>
        <dbReference type="ARBA" id="ARBA00045751"/>
    </source>
</evidence>
<dbReference type="PROSITE" id="PS50294">
    <property type="entry name" value="WD_REPEATS_REGION"/>
    <property type="match status" value="1"/>
</dbReference>
<evidence type="ECO:0000256" key="11">
    <source>
        <dbReference type="PROSITE-ProRule" id="PRU00221"/>
    </source>
</evidence>
<dbReference type="InterPro" id="IPR036322">
    <property type="entry name" value="WD40_repeat_dom_sf"/>
</dbReference>
<feature type="region of interest" description="Disordered" evidence="12">
    <location>
        <begin position="1353"/>
        <end position="1401"/>
    </location>
</feature>
<evidence type="ECO:0000256" key="6">
    <source>
        <dbReference type="ARBA" id="ARBA00038255"/>
    </source>
</evidence>
<dbReference type="SUPFAM" id="SSF50978">
    <property type="entry name" value="WD40 repeat-like"/>
    <property type="match status" value="2"/>
</dbReference>
<evidence type="ECO:0000256" key="4">
    <source>
        <dbReference type="ARBA" id="ARBA00022694"/>
    </source>
</evidence>
<keyword evidence="5" id="KW-0677">Repeat</keyword>
<dbReference type="Pfam" id="PF00400">
    <property type="entry name" value="WD40"/>
    <property type="match status" value="3"/>
</dbReference>
<comment type="subunit">
    <text evidence="10">Interacts with FTSJ1; the interaction is direct, and required for 2'-O-methylation of position 34 in substrate tRNAs. Interacts with IRS4. Interacts with STK11/LKB1.</text>
</comment>
<name>A0A3P9HUX3_ORYLA</name>
<dbReference type="InterPro" id="IPR051973">
    <property type="entry name" value="tRNA_Anticodon_Mtase-Reg"/>
</dbReference>
<dbReference type="GO" id="GO:0005737">
    <property type="term" value="C:cytoplasm"/>
    <property type="evidence" value="ECO:0007669"/>
    <property type="project" value="UniProtKB-SubCell"/>
</dbReference>
<dbReference type="Proteomes" id="UP000265200">
    <property type="component" value="Chromosome 7"/>
</dbReference>
<evidence type="ECO:0000256" key="12">
    <source>
        <dbReference type="SAM" id="MobiDB-lite"/>
    </source>
</evidence>
<dbReference type="InterPro" id="IPR015943">
    <property type="entry name" value="WD40/YVTN_repeat-like_dom_sf"/>
</dbReference>
<feature type="compositionally biased region" description="Polar residues" evidence="12">
    <location>
        <begin position="1304"/>
        <end position="1316"/>
    </location>
</feature>
<dbReference type="Gene3D" id="2.130.10.10">
    <property type="entry name" value="YVTN repeat-like/Quinoprotein amine dehydrogenase"/>
    <property type="match status" value="3"/>
</dbReference>
<evidence type="ECO:0000313" key="14">
    <source>
        <dbReference type="Proteomes" id="UP000265200"/>
    </source>
</evidence>
<feature type="repeat" description="WD" evidence="11">
    <location>
        <begin position="271"/>
        <end position="310"/>
    </location>
</feature>
<feature type="compositionally biased region" description="Basic and acidic residues" evidence="12">
    <location>
        <begin position="570"/>
        <end position="581"/>
    </location>
</feature>
<dbReference type="InterPro" id="IPR001680">
    <property type="entry name" value="WD40_rpt"/>
</dbReference>
<accession>A0A3P9HUX3</accession>
<proteinExistence type="inferred from homology"/>
<dbReference type="InterPro" id="IPR011047">
    <property type="entry name" value="Quinoprotein_ADH-like_sf"/>
</dbReference>
<reference evidence="13" key="3">
    <citation type="submission" date="2025-08" db="UniProtKB">
        <authorList>
            <consortium name="Ensembl"/>
        </authorList>
    </citation>
    <scope>IDENTIFICATION</scope>
    <source>
        <strain evidence="13">HSOK</strain>
    </source>
</reference>
<comment type="subcellular location">
    <subcellularLocation>
        <location evidence="1">Cytoplasm</location>
    </subcellularLocation>
</comment>
<evidence type="ECO:0000256" key="2">
    <source>
        <dbReference type="ARBA" id="ARBA00022490"/>
    </source>
</evidence>
<comment type="similarity">
    <text evidence="6">Belongs to the WD repeat WDR6 family.</text>
</comment>
<dbReference type="PANTHER" id="PTHR14344:SF3">
    <property type="entry name" value="WD REPEAT-CONTAINING PROTEIN 6"/>
    <property type="match status" value="1"/>
</dbReference>
<dbReference type="GO" id="GO:0008033">
    <property type="term" value="P:tRNA processing"/>
    <property type="evidence" value="ECO:0007669"/>
    <property type="project" value="UniProtKB-KW"/>
</dbReference>
<sequence length="1459" mass="160538">METLAFVAPITSLEFFQDKFLLTGEGPVLSAYSLHQSLKAFTSLSVLQHQRIHGIRPRNQSLLLAHSSASEQGLASTPEPSFQDFAVFGGKALRVVRLHVDIQNAENMHFEILGPHLELQDWVLDARWLSGNNPSLLCAAVAHNGALLVDVAAGHALVQRFCLEGCLLYSALLLVHESWADSVLVGGTVFNQLIIWKTEKKDEHWDSGDKAPVERRLLGHTGVIFSVAYLQEEGFLASASDDRSVRLWGVGALGGPGGKCGDVNPTCLRVLYGHQARVFLVRLSPGRVFSAGEDGACLVWDWKEGGKVMRTLKGHRAGGVRALAVSQEMMDNRRWVATGGADGGVRLWKVESGQEESVEATTELTDLKFPQLGLPKIVCRVGGGENSSWRQFVVCTDRGSVCLYSDGTWETIWQGTAEFQSYCVMETVTVCMTQDSTAAVSLCAVGNISGSLEVFPTSHPRSGVRLHGGSGKIQSLHFQKEKDRVYLLASGADGLVYRWCVEIKTSESCSVVLSAWRLPPFLLPQCAKRWLTAAVRFHATSEKVLWVCGDRRGSLLLYQETTRFNGGFPTERESSVGRQSREEEESKEMLDPPLQPVSSRFGVHGKHGVTSVCEYQGLFYSTGKDGCVRIFRVHQASEEKPEESREKAAEKEERLVLDVLRVQRACKGMEWLERVLILESAVCLEEEEQNEEENPKEASLTEDKSVFEEVFHEKQNVGKEARFVIAGFHAAHFVVWDPLRRERLFTVPCGGGHRSWALWLSHTGMWPGYGALVFIKQGAVLTSQPPGKLLGAKAGRTGPRDLREGVHGKGIWCVCRVGRIVGVGHVTQTKCATNNTGNEGGDHERKESFWEIIVTGGEDTSLAVLALYPPSGAVRVLSVITDHISGVRAVTAVRRPHCESESQPLSTLLVSAGGRAQIQSYRLSIGWNRQTLTPSCQVIQVGGHRLDEQWERRRNRWKTVKMDPETRYVSIAVVEESSDRVLLALACSDGAVRLFSVTESKNHIELLWETCHHQRCVLSVATCSLEAVKNDRYKLLFSAATDGKIAVWHLTGVLSTDIISGATNPPAPCLDIPAHQSGVNSLVVWVEKLGQEGGSCLVTVASGGDDGQLTVSTIRVQFPGNGKAGGSRVFSEISHCQSSVEELQIDHNQLQLHLLSQRRIPLAHAAPLTSLKLLRPGLLVSTSSDQRVCLWKVSDVSISHSGALCSHVADAAAMAVWEGEKEDPISATGSESELVNALCREEEGQMQPETKTERTEGGWISDGEEAAGEQELGQPAVAVKETINPVCKNAVDKEEHSTHHSRLKTLTDSSGETVNGTNSKWCLKVSPERQTGIIKEGWVLVCGQGLQLLRPTSPTAHLRKPEQDEESSSFYSETPSPPLELPLSSSGQAEHRGLQTRRRVLPQRWAPRPTRLPPLRPITNLSFSRSFTFSFFELPLHQSPRCRAEHVKNLFLLLKKMHY</sequence>
<dbReference type="PROSITE" id="PS50082">
    <property type="entry name" value="WD_REPEATS_2"/>
    <property type="match status" value="3"/>
</dbReference>
<evidence type="ECO:0000256" key="5">
    <source>
        <dbReference type="ARBA" id="ARBA00022737"/>
    </source>
</evidence>
<keyword evidence="2" id="KW-0963">Cytoplasm</keyword>
<feature type="region of interest" description="Disordered" evidence="12">
    <location>
        <begin position="568"/>
        <end position="592"/>
    </location>
</feature>
<evidence type="ECO:0000256" key="3">
    <source>
        <dbReference type="ARBA" id="ARBA00022574"/>
    </source>
</evidence>
<feature type="repeat" description="WD" evidence="11">
    <location>
        <begin position="336"/>
        <end position="358"/>
    </location>
</feature>
<feature type="repeat" description="WD" evidence="11">
    <location>
        <begin position="217"/>
        <end position="248"/>
    </location>
</feature>
<dbReference type="SUPFAM" id="SSF50998">
    <property type="entry name" value="Quinoprotein alcohol dehydrogenase-like"/>
    <property type="match status" value="1"/>
</dbReference>
<comment type="function">
    <text evidence="9">Together with methyltransferase FTSJ1, methylates the 2'-O-ribose of nucleotides at position 34 of the tRNA anticodon loop of substrate tRNAs. Required for the correct positioning of the substrate tRNA for methylation. Required to suppress amino acid starvation-induced autophagy. Enhances the STK11/LKB1-induced cell growth suppression activity.</text>
</comment>
<evidence type="ECO:0000256" key="10">
    <source>
        <dbReference type="ARBA" id="ARBA00047056"/>
    </source>
</evidence>
<keyword evidence="4" id="KW-0819">tRNA processing</keyword>
<keyword evidence="3 11" id="KW-0853">WD repeat</keyword>
<dbReference type="PANTHER" id="PTHR14344">
    <property type="entry name" value="WD REPEAT PROTEIN"/>
    <property type="match status" value="1"/>
</dbReference>
<evidence type="ECO:0000313" key="13">
    <source>
        <dbReference type="Ensembl" id="ENSORLP00015011329.1"/>
    </source>
</evidence>
<dbReference type="SMART" id="SM00320">
    <property type="entry name" value="WD40"/>
    <property type="match status" value="7"/>
</dbReference>